<dbReference type="PANTHER" id="PTHR11736">
    <property type="entry name" value="MELANOMA-ASSOCIATED ANTIGEN MAGE ANTIGEN"/>
    <property type="match status" value="1"/>
</dbReference>
<feature type="non-terminal residue" evidence="3">
    <location>
        <position position="348"/>
    </location>
</feature>
<evidence type="ECO:0000259" key="2">
    <source>
        <dbReference type="SMART" id="SM01373"/>
    </source>
</evidence>
<protein>
    <recommendedName>
        <fullName evidence="2">MAGE domain-containing protein</fullName>
    </recommendedName>
</protein>
<dbReference type="EMBL" id="KN839195">
    <property type="protein sequence ID" value="KIJ90414.1"/>
    <property type="molecule type" value="Genomic_DNA"/>
</dbReference>
<dbReference type="HOGENOM" id="CLU_027982_0_1_1"/>
<feature type="compositionally biased region" description="Acidic residues" evidence="1">
    <location>
        <begin position="140"/>
        <end position="158"/>
    </location>
</feature>
<dbReference type="InterPro" id="IPR002190">
    <property type="entry name" value="MHD_dom"/>
</dbReference>
<gene>
    <name evidence="3" type="ORF">K443DRAFT_686779</name>
</gene>
<dbReference type="STRING" id="1095629.A0A0C9WH17"/>
<reference evidence="3 4" key="1">
    <citation type="submission" date="2014-04" db="EMBL/GenBank/DDBJ databases">
        <authorList>
            <consortium name="DOE Joint Genome Institute"/>
            <person name="Kuo A."/>
            <person name="Kohler A."/>
            <person name="Nagy L.G."/>
            <person name="Floudas D."/>
            <person name="Copeland A."/>
            <person name="Barry K.W."/>
            <person name="Cichocki N."/>
            <person name="Veneault-Fourrey C."/>
            <person name="LaButti K."/>
            <person name="Lindquist E.A."/>
            <person name="Lipzen A."/>
            <person name="Lundell T."/>
            <person name="Morin E."/>
            <person name="Murat C."/>
            <person name="Sun H."/>
            <person name="Tunlid A."/>
            <person name="Henrissat B."/>
            <person name="Grigoriev I.V."/>
            <person name="Hibbett D.S."/>
            <person name="Martin F."/>
            <person name="Nordberg H.P."/>
            <person name="Cantor M.N."/>
            <person name="Hua S.X."/>
        </authorList>
    </citation>
    <scope>NUCLEOTIDE SEQUENCE [LARGE SCALE GENOMIC DNA]</scope>
    <source>
        <strain evidence="3 4">LaAM-08-1</strain>
    </source>
</reference>
<dbReference type="GO" id="GO:0006281">
    <property type="term" value="P:DNA repair"/>
    <property type="evidence" value="ECO:0007669"/>
    <property type="project" value="TreeGrafter"/>
</dbReference>
<name>A0A0C9WH17_9AGAR</name>
<dbReference type="AlphaFoldDB" id="A0A0C9WH17"/>
<dbReference type="PANTHER" id="PTHR11736:SF14">
    <property type="entry name" value="NSE3 HOMOLOG, SMC5-SMC6 COMPLEX COMPONENT"/>
    <property type="match status" value="1"/>
</dbReference>
<keyword evidence="4" id="KW-1185">Reference proteome</keyword>
<feature type="domain" description="MAGE" evidence="2">
    <location>
        <begin position="20"/>
        <end position="314"/>
    </location>
</feature>
<dbReference type="GO" id="GO:0005634">
    <property type="term" value="C:nucleus"/>
    <property type="evidence" value="ECO:0007669"/>
    <property type="project" value="TreeGrafter"/>
</dbReference>
<dbReference type="OrthoDB" id="205198at2759"/>
<dbReference type="Gene3D" id="1.10.10.1210">
    <property type="entry name" value="MAGE homology domain, winged helix WH2 motif"/>
    <property type="match status" value="1"/>
</dbReference>
<accession>A0A0C9WH17</accession>
<evidence type="ECO:0000313" key="3">
    <source>
        <dbReference type="EMBL" id="KIJ90414.1"/>
    </source>
</evidence>
<dbReference type="InterPro" id="IPR037445">
    <property type="entry name" value="MAGE"/>
</dbReference>
<sequence>MDVDGEDNGDSDVVRKANDLVRLALFCEHKRTPLRRDDITKKVLGANASRAFNSVFLAAQEKLRNVFGMELVEIPSRAGLDQDNNANGNEEELAEARRATGVKKKSVALGSKTYMLRSCLHPLIIERAALTDEQILEQELADTPFDDSDDEDDNGADEDERRPRPYGSLISWSTTDQLGPLGILYVILALILVSGRVMTNGMSFLSFTLPRLTIPQTVDLRTQLKRLRLLSTAGRSPVHFTTSSTHRSMSLDAYLTHLQQKGFLDRQQVDDHAAKKKGAGKRIRATQAEDAEEGRTWEWRWGPRAACEVGEEGIAKFMAEFMVRNADADEDEDAEEGNAAGGARRRRA</sequence>
<dbReference type="Pfam" id="PF01454">
    <property type="entry name" value="MAGE"/>
    <property type="match status" value="1"/>
</dbReference>
<evidence type="ECO:0000313" key="4">
    <source>
        <dbReference type="Proteomes" id="UP000054477"/>
    </source>
</evidence>
<dbReference type="InterPro" id="IPR041898">
    <property type="entry name" value="MAGE_WH1"/>
</dbReference>
<reference evidence="4" key="2">
    <citation type="submission" date="2015-01" db="EMBL/GenBank/DDBJ databases">
        <title>Evolutionary Origins and Diversification of the Mycorrhizal Mutualists.</title>
        <authorList>
            <consortium name="DOE Joint Genome Institute"/>
            <consortium name="Mycorrhizal Genomics Consortium"/>
            <person name="Kohler A."/>
            <person name="Kuo A."/>
            <person name="Nagy L.G."/>
            <person name="Floudas D."/>
            <person name="Copeland A."/>
            <person name="Barry K.W."/>
            <person name="Cichocki N."/>
            <person name="Veneault-Fourrey C."/>
            <person name="LaButti K."/>
            <person name="Lindquist E.A."/>
            <person name="Lipzen A."/>
            <person name="Lundell T."/>
            <person name="Morin E."/>
            <person name="Murat C."/>
            <person name="Riley R."/>
            <person name="Ohm R."/>
            <person name="Sun H."/>
            <person name="Tunlid A."/>
            <person name="Henrissat B."/>
            <person name="Grigoriev I.V."/>
            <person name="Hibbett D.S."/>
            <person name="Martin F."/>
        </authorList>
    </citation>
    <scope>NUCLEOTIDE SEQUENCE [LARGE SCALE GENOMIC DNA]</scope>
    <source>
        <strain evidence="4">LaAM-08-1</strain>
    </source>
</reference>
<organism evidence="3 4">
    <name type="scientific">Laccaria amethystina LaAM-08-1</name>
    <dbReference type="NCBI Taxonomy" id="1095629"/>
    <lineage>
        <taxon>Eukaryota</taxon>
        <taxon>Fungi</taxon>
        <taxon>Dikarya</taxon>
        <taxon>Basidiomycota</taxon>
        <taxon>Agaricomycotina</taxon>
        <taxon>Agaricomycetes</taxon>
        <taxon>Agaricomycetidae</taxon>
        <taxon>Agaricales</taxon>
        <taxon>Agaricineae</taxon>
        <taxon>Hydnangiaceae</taxon>
        <taxon>Laccaria</taxon>
    </lineage>
</organism>
<dbReference type="Gene3D" id="1.10.10.1200">
    <property type="entry name" value="MAGE homology domain, winged helix WH1 motif"/>
    <property type="match status" value="1"/>
</dbReference>
<dbReference type="Proteomes" id="UP000054477">
    <property type="component" value="Unassembled WGS sequence"/>
</dbReference>
<evidence type="ECO:0000256" key="1">
    <source>
        <dbReference type="SAM" id="MobiDB-lite"/>
    </source>
</evidence>
<feature type="region of interest" description="Disordered" evidence="1">
    <location>
        <begin position="140"/>
        <end position="169"/>
    </location>
</feature>
<feature type="region of interest" description="Disordered" evidence="1">
    <location>
        <begin position="326"/>
        <end position="348"/>
    </location>
</feature>
<proteinExistence type="predicted"/>
<dbReference type="InterPro" id="IPR041899">
    <property type="entry name" value="MAGE_WH2"/>
</dbReference>
<dbReference type="SMART" id="SM01373">
    <property type="entry name" value="MAGE"/>
    <property type="match status" value="1"/>
</dbReference>